<dbReference type="AlphaFoldDB" id="A0A2G8AV79"/>
<keyword evidence="1" id="KW-0808">Transferase</keyword>
<organism evidence="1 2">
    <name type="scientific">Mycobacterium heckeshornense</name>
    <dbReference type="NCBI Taxonomy" id="110505"/>
    <lineage>
        <taxon>Bacteria</taxon>
        <taxon>Bacillati</taxon>
        <taxon>Actinomycetota</taxon>
        <taxon>Actinomycetes</taxon>
        <taxon>Mycobacteriales</taxon>
        <taxon>Mycobacteriaceae</taxon>
        <taxon>Mycobacterium</taxon>
    </lineage>
</organism>
<dbReference type="RefSeq" id="WP_048891993.1">
    <property type="nucleotide sequence ID" value="NZ_AP024237.1"/>
</dbReference>
<dbReference type="PANTHER" id="PTHR23028:SF53">
    <property type="entry name" value="ACYL_TRANSF_3 DOMAIN-CONTAINING PROTEIN"/>
    <property type="match status" value="1"/>
</dbReference>
<dbReference type="GO" id="GO:0016747">
    <property type="term" value="F:acyltransferase activity, transferring groups other than amino-acyl groups"/>
    <property type="evidence" value="ECO:0007669"/>
    <property type="project" value="InterPro"/>
</dbReference>
<dbReference type="STRING" id="110505.ACT16_13455"/>
<keyword evidence="2" id="KW-1185">Reference proteome</keyword>
<keyword evidence="1" id="KW-0012">Acyltransferase</keyword>
<evidence type="ECO:0000313" key="2">
    <source>
        <dbReference type="Proteomes" id="UP000595446"/>
    </source>
</evidence>
<dbReference type="PANTHER" id="PTHR23028">
    <property type="entry name" value="ACETYLTRANSFERASE"/>
    <property type="match status" value="1"/>
</dbReference>
<dbReference type="InterPro" id="IPR002656">
    <property type="entry name" value="Acyl_transf_3_dom"/>
</dbReference>
<dbReference type="OrthoDB" id="9796461at2"/>
<gene>
    <name evidence="1" type="ORF">MHEC_01730</name>
</gene>
<protein>
    <submittedName>
        <fullName evidence="1">Acyltransferase</fullName>
    </submittedName>
</protein>
<dbReference type="GO" id="GO:0016020">
    <property type="term" value="C:membrane"/>
    <property type="evidence" value="ECO:0007669"/>
    <property type="project" value="TreeGrafter"/>
</dbReference>
<reference evidence="1 2" key="1">
    <citation type="submission" date="2020-12" db="EMBL/GenBank/DDBJ databases">
        <title>Complete genome sequence of Mycobacterium heckeshornense JCM 15655T, closely related to a pathogenic non-tuberculous mycobacterial species Mycobacterium xenopi.</title>
        <authorList>
            <person name="Yoshida M."/>
            <person name="Fukano H."/>
            <person name="Asakura T."/>
            <person name="Suzuki M."/>
            <person name="Hoshino Y."/>
        </authorList>
    </citation>
    <scope>NUCLEOTIDE SEQUENCE [LARGE SCALE GENOMIC DNA]</scope>
    <source>
        <strain evidence="1 2">JCM 15655</strain>
    </source>
</reference>
<accession>A0A2G8AV79</accession>
<dbReference type="InterPro" id="IPR050879">
    <property type="entry name" value="Acyltransferase_3"/>
</dbReference>
<name>A0A2G8AV79_9MYCO</name>
<dbReference type="Pfam" id="PF01757">
    <property type="entry name" value="Acyl_transf_3"/>
    <property type="match status" value="1"/>
</dbReference>
<proteinExistence type="predicted"/>
<sequence>MKLGQAFDPRNNALNAWRLTLATGVILYHSFQLTGRHLPSWPVQQLLGDIWVDGFFAISGFLITASWLNKPQLRSYFAARGLRILPGLWVCLVVTAFVIAPMAVAIQGGSAAKLLLSSAPIEYVLKNSAVMTVQLDIAGTPSGIPFSGNWNGSLWTLIWEVLCYIAVAVLGVVGLLKRRWFIPLALALTLTWSALLPPEYIFLAKLETHQRVSPAELAVIVQVVAARLFTVFLVGALVYQLRNVIPARWSLVGVSVIIVLAAMLLPNYRLVAAFSLAYAIIVSGALIHHKRLRLQTDMSYGVYIYASPIQQLLVICGFASLNVFVFFALATAATLPVAAGSWFLVEERALSLKSRLSRDPPIELTAARVS</sequence>
<dbReference type="GO" id="GO:0000271">
    <property type="term" value="P:polysaccharide biosynthetic process"/>
    <property type="evidence" value="ECO:0007669"/>
    <property type="project" value="TreeGrafter"/>
</dbReference>
<dbReference type="Proteomes" id="UP000595446">
    <property type="component" value="Chromosome"/>
</dbReference>
<evidence type="ECO:0000313" key="1">
    <source>
        <dbReference type="EMBL" id="BCO33740.1"/>
    </source>
</evidence>
<dbReference type="EMBL" id="AP024237">
    <property type="protein sequence ID" value="BCO33740.1"/>
    <property type="molecule type" value="Genomic_DNA"/>
</dbReference>